<feature type="coiled-coil region" evidence="1">
    <location>
        <begin position="61"/>
        <end position="88"/>
    </location>
</feature>
<feature type="region of interest" description="Disordered" evidence="2">
    <location>
        <begin position="31"/>
        <end position="56"/>
    </location>
</feature>
<evidence type="ECO:0000256" key="1">
    <source>
        <dbReference type="SAM" id="Coils"/>
    </source>
</evidence>
<keyword evidence="3" id="KW-0732">Signal</keyword>
<reference evidence="5" key="1">
    <citation type="submission" date="2022-11" db="UniProtKB">
        <authorList>
            <consortium name="WormBaseParasite"/>
        </authorList>
    </citation>
    <scope>IDENTIFICATION</scope>
</reference>
<name>A0A914HAJ0_GLORO</name>
<feature type="signal peptide" evidence="3">
    <location>
        <begin position="1"/>
        <end position="21"/>
    </location>
</feature>
<dbReference type="AlphaFoldDB" id="A0A914HAJ0"/>
<evidence type="ECO:0000313" key="5">
    <source>
        <dbReference type="WBParaSite" id="Gr19_v10_g15311.t1"/>
    </source>
</evidence>
<sequence length="304" mass="35249">MKKFQTIGFLLISKLIELCFGVGDEFLIGPDSPSSDGHNSGQASASSRDSHVEGESIASQISRLNARILTLEREKSQLEELHKLQQKSFDQLYNHWQLEHAQHEAIQAEFQKMQLQQCVQKAIMKKIWSKYDHTNSMVVGETSAPMQRSDDMDELVITEGFMQDNFVQFLLNEFEQYSVRFSKIVVTSNVHYEPNAIFKAIKQNLLIDRPDHQFDRMRFQINGIASKERQLFKSLQKARAQSPRSPQIPNVNILYDGERNAWQLWNHETMANFRLRVVGHVQEKYVMEELFDELELVKMDPGTA</sequence>
<dbReference type="WBParaSite" id="Gr19_v10_g15311.t1">
    <property type="protein sequence ID" value="Gr19_v10_g15311.t1"/>
    <property type="gene ID" value="Gr19_v10_g15311"/>
</dbReference>
<keyword evidence="1" id="KW-0175">Coiled coil</keyword>
<evidence type="ECO:0000256" key="2">
    <source>
        <dbReference type="SAM" id="MobiDB-lite"/>
    </source>
</evidence>
<feature type="compositionally biased region" description="Polar residues" evidence="2">
    <location>
        <begin position="32"/>
        <end position="47"/>
    </location>
</feature>
<accession>A0A914HAJ0</accession>
<dbReference type="Proteomes" id="UP000887572">
    <property type="component" value="Unplaced"/>
</dbReference>
<evidence type="ECO:0000313" key="4">
    <source>
        <dbReference type="Proteomes" id="UP000887572"/>
    </source>
</evidence>
<evidence type="ECO:0000256" key="3">
    <source>
        <dbReference type="SAM" id="SignalP"/>
    </source>
</evidence>
<organism evidence="4 5">
    <name type="scientific">Globodera rostochiensis</name>
    <name type="common">Golden nematode worm</name>
    <name type="synonym">Heterodera rostochiensis</name>
    <dbReference type="NCBI Taxonomy" id="31243"/>
    <lineage>
        <taxon>Eukaryota</taxon>
        <taxon>Metazoa</taxon>
        <taxon>Ecdysozoa</taxon>
        <taxon>Nematoda</taxon>
        <taxon>Chromadorea</taxon>
        <taxon>Rhabditida</taxon>
        <taxon>Tylenchina</taxon>
        <taxon>Tylenchomorpha</taxon>
        <taxon>Tylenchoidea</taxon>
        <taxon>Heteroderidae</taxon>
        <taxon>Heteroderinae</taxon>
        <taxon>Globodera</taxon>
    </lineage>
</organism>
<proteinExistence type="predicted"/>
<keyword evidence="4" id="KW-1185">Reference proteome</keyword>
<protein>
    <submittedName>
        <fullName evidence="5">Uncharacterized protein</fullName>
    </submittedName>
</protein>
<feature type="chain" id="PRO_5038070332" evidence="3">
    <location>
        <begin position="22"/>
        <end position="304"/>
    </location>
</feature>